<gene>
    <name evidence="2" type="ORF">MPL3365_210159</name>
</gene>
<accession>A0A090GAJ5</accession>
<organism evidence="2 3">
    <name type="scientific">Mesorhizobium plurifarium</name>
    <dbReference type="NCBI Taxonomy" id="69974"/>
    <lineage>
        <taxon>Bacteria</taxon>
        <taxon>Pseudomonadati</taxon>
        <taxon>Pseudomonadota</taxon>
        <taxon>Alphaproteobacteria</taxon>
        <taxon>Hyphomicrobiales</taxon>
        <taxon>Phyllobacteriaceae</taxon>
        <taxon>Mesorhizobium</taxon>
    </lineage>
</organism>
<evidence type="ECO:0000256" key="1">
    <source>
        <dbReference type="SAM" id="MobiDB-lite"/>
    </source>
</evidence>
<evidence type="ECO:0000313" key="3">
    <source>
        <dbReference type="Proteomes" id="UP000046122"/>
    </source>
</evidence>
<dbReference type="Proteomes" id="UP000046122">
    <property type="component" value="Unassembled WGS sequence"/>
</dbReference>
<dbReference type="EMBL" id="CCNE01000014">
    <property type="protein sequence ID" value="CDX55956.1"/>
    <property type="molecule type" value="Genomic_DNA"/>
</dbReference>
<feature type="region of interest" description="Disordered" evidence="1">
    <location>
        <begin position="116"/>
        <end position="138"/>
    </location>
</feature>
<proteinExistence type="predicted"/>
<protein>
    <submittedName>
        <fullName evidence="2">Uncharacterized protein</fullName>
    </submittedName>
</protein>
<evidence type="ECO:0000313" key="2">
    <source>
        <dbReference type="EMBL" id="CDX55956.1"/>
    </source>
</evidence>
<name>A0A090GAJ5_MESPL</name>
<feature type="compositionally biased region" description="Polar residues" evidence="1">
    <location>
        <begin position="119"/>
        <end position="129"/>
    </location>
</feature>
<sequence>MNGSTDYTENAPLRLDTAARIAFPDGSMGAAGLRKERDRGRLETEIIAGKEYTTLAAIGRMRELCRVQAKEFDSSGGPKAERPTVACVAKPVGTSRMPDDDIPLAAARANLLKLKSASPNTSTKNTSRRASAIVTPIK</sequence>
<reference evidence="2 3" key="1">
    <citation type="submission" date="2014-08" db="EMBL/GenBank/DDBJ databases">
        <authorList>
            <person name="Moulin Lionel"/>
        </authorList>
    </citation>
    <scope>NUCLEOTIDE SEQUENCE [LARGE SCALE GENOMIC DNA]</scope>
</reference>
<dbReference type="AlphaFoldDB" id="A0A090GAJ5"/>